<evidence type="ECO:0000256" key="9">
    <source>
        <dbReference type="RuleBase" id="RU365078"/>
    </source>
</evidence>
<evidence type="ECO:0000256" key="3">
    <source>
        <dbReference type="ARBA" id="ARBA00021859"/>
    </source>
</evidence>
<reference evidence="10 11" key="1">
    <citation type="journal article" date="2016" name="Proc. Natl. Acad. Sci. U.S.A.">
        <title>Comparative genomics of biotechnologically important yeasts.</title>
        <authorList>
            <person name="Riley R."/>
            <person name="Haridas S."/>
            <person name="Wolfe K.H."/>
            <person name="Lopes M.R."/>
            <person name="Hittinger C.T."/>
            <person name="Goeker M."/>
            <person name="Salamov A.A."/>
            <person name="Wisecaver J.H."/>
            <person name="Long T.M."/>
            <person name="Calvey C.H."/>
            <person name="Aerts A.L."/>
            <person name="Barry K.W."/>
            <person name="Choi C."/>
            <person name="Clum A."/>
            <person name="Coughlan A.Y."/>
            <person name="Deshpande S."/>
            <person name="Douglass A.P."/>
            <person name="Hanson S.J."/>
            <person name="Klenk H.-P."/>
            <person name="LaButti K.M."/>
            <person name="Lapidus A."/>
            <person name="Lindquist E.A."/>
            <person name="Lipzen A.M."/>
            <person name="Meier-Kolthoff J.P."/>
            <person name="Ohm R.A."/>
            <person name="Otillar R.P."/>
            <person name="Pangilinan J.L."/>
            <person name="Peng Y."/>
            <person name="Rokas A."/>
            <person name="Rosa C.A."/>
            <person name="Scheuner C."/>
            <person name="Sibirny A.A."/>
            <person name="Slot J.C."/>
            <person name="Stielow J.B."/>
            <person name="Sun H."/>
            <person name="Kurtzman C.P."/>
            <person name="Blackwell M."/>
            <person name="Grigoriev I.V."/>
            <person name="Jeffries T.W."/>
        </authorList>
    </citation>
    <scope>NUCLEOTIDE SEQUENCE [LARGE SCALE GENOMIC DNA]</scope>
    <source>
        <strain evidence="10 11">NRRL Y-11557</strain>
    </source>
</reference>
<dbReference type="PRINTS" id="PR00192">
    <property type="entry name" value="FACTINCAPB"/>
</dbReference>
<dbReference type="Pfam" id="PF01115">
    <property type="entry name" value="F_actin_cap_B"/>
    <property type="match status" value="1"/>
</dbReference>
<keyword evidence="4 9" id="KW-0117">Actin capping</keyword>
<sequence>MAADPFDAALDLLRRLNPKDISQNLTSICSLVPDLTEDLLSSVDQPLQVKRCRVTGKDYLTCDYNRDGDSFRSPWSNEYDPPLADGTVPSDAIRKLEITANDAFDIYRDLYYEGGLSSVYMWELDDGLAGVVLLKKASTESFNGQGDWDSIHVFEAQVRGRNAHYKLTSTIILNVITSKASLGTFDLGGNLTRQVERDILVEDETSHVANIGKMVEDIESKMRNQLQEVYFGKTKDIVSDLRSISTLSTAREEKKLQSEVVQNLEGRE</sequence>
<dbReference type="GO" id="GO:1903475">
    <property type="term" value="P:mitotic actomyosin contractile ring assembly"/>
    <property type="evidence" value="ECO:0007669"/>
    <property type="project" value="EnsemblFungi"/>
</dbReference>
<evidence type="ECO:0000256" key="2">
    <source>
        <dbReference type="ARBA" id="ARBA00006039"/>
    </source>
</evidence>
<dbReference type="GO" id="GO:0008290">
    <property type="term" value="C:F-actin capping protein complex"/>
    <property type="evidence" value="ECO:0007669"/>
    <property type="project" value="UniProtKB-UniRule"/>
</dbReference>
<keyword evidence="6 9" id="KW-0009">Actin-binding</keyword>
<comment type="function">
    <text evidence="8 9">F-actin-capping proteins bind in a Ca(2+)-independent manner to the fast growing ends of actin filaments (barbed end) thereby blocking the exchange of subunits at these ends. Unlike other capping proteins (such as gelsolin and severin), these proteins do not sever actin filaments.</text>
</comment>
<dbReference type="PROSITE" id="PS00231">
    <property type="entry name" value="F_ACTIN_CAPPING_BETA"/>
    <property type="match status" value="1"/>
</dbReference>
<gene>
    <name evidence="10" type="ORF">LIPSTDRAFT_68859</name>
</gene>
<dbReference type="InterPro" id="IPR037282">
    <property type="entry name" value="CapZ_alpha/beta"/>
</dbReference>
<dbReference type="GO" id="GO:0099079">
    <property type="term" value="C:actin body"/>
    <property type="evidence" value="ECO:0007669"/>
    <property type="project" value="EnsemblFungi"/>
</dbReference>
<evidence type="ECO:0000256" key="6">
    <source>
        <dbReference type="ARBA" id="ARBA00023203"/>
    </source>
</evidence>
<dbReference type="FunFam" id="1.20.58.570:FF:000001">
    <property type="entry name" value="F-actin-capping protein subunit beta"/>
    <property type="match status" value="1"/>
</dbReference>
<dbReference type="PANTHER" id="PTHR10619:SF0">
    <property type="entry name" value="F-ACTIN-CAPPING PROTEIN SUBUNIT BETA ISOFORMS 1 AND 2"/>
    <property type="match status" value="1"/>
</dbReference>
<dbReference type="GO" id="GO:0044396">
    <property type="term" value="P:actin cortical patch organization"/>
    <property type="evidence" value="ECO:0007669"/>
    <property type="project" value="EnsemblFungi"/>
</dbReference>
<evidence type="ECO:0000256" key="8">
    <source>
        <dbReference type="ARBA" id="ARBA00025389"/>
    </source>
</evidence>
<dbReference type="InterPro" id="IPR043175">
    <property type="entry name" value="CAPZB_N"/>
</dbReference>
<keyword evidence="5 9" id="KW-0963">Cytoplasm</keyword>
<dbReference type="SUPFAM" id="SSF90096">
    <property type="entry name" value="Subunits of heterodimeric actin filament capping protein Capz"/>
    <property type="match status" value="1"/>
</dbReference>
<evidence type="ECO:0000313" key="10">
    <source>
        <dbReference type="EMBL" id="ODQ74752.1"/>
    </source>
</evidence>
<dbReference type="STRING" id="675824.A0A1E3QC93"/>
<dbReference type="GO" id="GO:0043332">
    <property type="term" value="C:mating projection tip"/>
    <property type="evidence" value="ECO:0007669"/>
    <property type="project" value="EnsemblFungi"/>
</dbReference>
<keyword evidence="7 9" id="KW-0206">Cytoskeleton</keyword>
<evidence type="ECO:0000313" key="11">
    <source>
        <dbReference type="Proteomes" id="UP000094385"/>
    </source>
</evidence>
<dbReference type="PANTHER" id="PTHR10619">
    <property type="entry name" value="F-ACTIN-CAPPING PROTEIN SUBUNIT BETA"/>
    <property type="match status" value="1"/>
</dbReference>
<dbReference type="GO" id="GO:0000142">
    <property type="term" value="C:cellular bud neck contractile ring"/>
    <property type="evidence" value="ECO:0007669"/>
    <property type="project" value="EnsemblFungi"/>
</dbReference>
<dbReference type="GO" id="GO:0000131">
    <property type="term" value="C:incipient cellular bud site"/>
    <property type="evidence" value="ECO:0007669"/>
    <property type="project" value="EnsemblFungi"/>
</dbReference>
<dbReference type="GO" id="GO:0030447">
    <property type="term" value="P:filamentous growth"/>
    <property type="evidence" value="ECO:0007669"/>
    <property type="project" value="EnsemblFungi"/>
</dbReference>
<dbReference type="Gene3D" id="3.90.1150.210">
    <property type="entry name" value="F-actin capping protein, beta subunit"/>
    <property type="match status" value="1"/>
</dbReference>
<dbReference type="GO" id="GO:0051015">
    <property type="term" value="F:actin filament binding"/>
    <property type="evidence" value="ECO:0007669"/>
    <property type="project" value="EnsemblFungi"/>
</dbReference>
<name>A0A1E3QC93_LIPST</name>
<dbReference type="GO" id="GO:1904600">
    <property type="term" value="P:mating projection actin fusion focus assembly"/>
    <property type="evidence" value="ECO:0007669"/>
    <property type="project" value="EnsemblFungi"/>
</dbReference>
<dbReference type="GO" id="GO:0031097">
    <property type="term" value="C:medial cortex"/>
    <property type="evidence" value="ECO:0007669"/>
    <property type="project" value="EnsemblFungi"/>
</dbReference>
<dbReference type="GO" id="GO:1902404">
    <property type="term" value="P:mitotic actomyosin contractile ring contraction"/>
    <property type="evidence" value="ECO:0007669"/>
    <property type="project" value="EnsemblFungi"/>
</dbReference>
<dbReference type="GO" id="GO:0005634">
    <property type="term" value="C:nucleus"/>
    <property type="evidence" value="ECO:0007669"/>
    <property type="project" value="EnsemblFungi"/>
</dbReference>
<dbReference type="InterPro" id="IPR001698">
    <property type="entry name" value="CAPZB"/>
</dbReference>
<comment type="similarity">
    <text evidence="2 9">Belongs to the F-actin-capping protein beta subunit family.</text>
</comment>
<dbReference type="GO" id="GO:0005934">
    <property type="term" value="C:cellular bud tip"/>
    <property type="evidence" value="ECO:0007669"/>
    <property type="project" value="EnsemblFungi"/>
</dbReference>
<evidence type="ECO:0000256" key="7">
    <source>
        <dbReference type="ARBA" id="ARBA00023212"/>
    </source>
</evidence>
<keyword evidence="11" id="KW-1185">Reference proteome</keyword>
<protein>
    <recommendedName>
        <fullName evidence="3 9">F-actin-capping protein subunit beta</fullName>
    </recommendedName>
</protein>
<accession>A0A1E3QC93</accession>
<proteinExistence type="inferred from homology"/>
<dbReference type="OrthoDB" id="9979678at2759"/>
<dbReference type="GO" id="GO:0051016">
    <property type="term" value="P:barbed-end actin filament capping"/>
    <property type="evidence" value="ECO:0007669"/>
    <property type="project" value="UniProtKB-UniRule"/>
</dbReference>
<evidence type="ECO:0000256" key="1">
    <source>
        <dbReference type="ARBA" id="ARBA00004245"/>
    </source>
</evidence>
<dbReference type="GO" id="GO:0030479">
    <property type="term" value="C:actin cortical patch"/>
    <property type="evidence" value="ECO:0007669"/>
    <property type="project" value="EnsemblFungi"/>
</dbReference>
<dbReference type="EMBL" id="KV454291">
    <property type="protein sequence ID" value="ODQ74752.1"/>
    <property type="molecule type" value="Genomic_DNA"/>
</dbReference>
<comment type="subcellular location">
    <subcellularLocation>
        <location evidence="1 9">Cytoplasm</location>
        <location evidence="1 9">Cytoskeleton</location>
    </subcellularLocation>
</comment>
<dbReference type="Proteomes" id="UP000094385">
    <property type="component" value="Unassembled WGS sequence"/>
</dbReference>
<dbReference type="Gene3D" id="1.20.58.570">
    <property type="match status" value="1"/>
</dbReference>
<comment type="subunit">
    <text evidence="9">Heterodimer of an alpha and a beta subunit.</text>
</comment>
<dbReference type="AlphaFoldDB" id="A0A1E3QC93"/>
<dbReference type="InterPro" id="IPR042276">
    <property type="entry name" value="CapZ_alpha/beta_2"/>
</dbReference>
<evidence type="ECO:0000256" key="5">
    <source>
        <dbReference type="ARBA" id="ARBA00022490"/>
    </source>
</evidence>
<organism evidence="10 11">
    <name type="scientific">Lipomyces starkeyi NRRL Y-11557</name>
    <dbReference type="NCBI Taxonomy" id="675824"/>
    <lineage>
        <taxon>Eukaryota</taxon>
        <taxon>Fungi</taxon>
        <taxon>Dikarya</taxon>
        <taxon>Ascomycota</taxon>
        <taxon>Saccharomycotina</taxon>
        <taxon>Lipomycetes</taxon>
        <taxon>Lipomycetales</taxon>
        <taxon>Lipomycetaceae</taxon>
        <taxon>Lipomyces</taxon>
    </lineage>
</organism>
<dbReference type="InterPro" id="IPR019771">
    <property type="entry name" value="F-actin_capping_bsu_CS"/>
</dbReference>
<evidence type="ECO:0000256" key="4">
    <source>
        <dbReference type="ARBA" id="ARBA00022467"/>
    </source>
</evidence>